<comment type="caution">
    <text evidence="2">The sequence shown here is derived from an EMBL/GenBank/DDBJ whole genome shotgun (WGS) entry which is preliminary data.</text>
</comment>
<protein>
    <recommendedName>
        <fullName evidence="4">LysM domain-containing protein</fullName>
    </recommendedName>
</protein>
<dbReference type="Proteomes" id="UP000191285">
    <property type="component" value="Unassembled WGS sequence"/>
</dbReference>
<evidence type="ECO:0000256" key="1">
    <source>
        <dbReference type="SAM" id="MobiDB-lite"/>
    </source>
</evidence>
<dbReference type="AlphaFoldDB" id="A0A1V6SSX3"/>
<feature type="compositionally biased region" description="Polar residues" evidence="1">
    <location>
        <begin position="508"/>
        <end position="526"/>
    </location>
</feature>
<feature type="compositionally biased region" description="Polar residues" evidence="1">
    <location>
        <begin position="48"/>
        <end position="61"/>
    </location>
</feature>
<feature type="region of interest" description="Disordered" evidence="1">
    <location>
        <begin position="228"/>
        <end position="248"/>
    </location>
</feature>
<organism evidence="2 3">
    <name type="scientific">Penicillium steckii</name>
    <dbReference type="NCBI Taxonomy" id="303698"/>
    <lineage>
        <taxon>Eukaryota</taxon>
        <taxon>Fungi</taxon>
        <taxon>Dikarya</taxon>
        <taxon>Ascomycota</taxon>
        <taxon>Pezizomycotina</taxon>
        <taxon>Eurotiomycetes</taxon>
        <taxon>Eurotiomycetidae</taxon>
        <taxon>Eurotiales</taxon>
        <taxon>Aspergillaceae</taxon>
        <taxon>Penicillium</taxon>
    </lineage>
</organism>
<feature type="compositionally biased region" description="Low complexity" evidence="1">
    <location>
        <begin position="62"/>
        <end position="73"/>
    </location>
</feature>
<feature type="compositionally biased region" description="Low complexity" evidence="1">
    <location>
        <begin position="20"/>
        <end position="29"/>
    </location>
</feature>
<feature type="region of interest" description="Disordered" evidence="1">
    <location>
        <begin position="319"/>
        <end position="361"/>
    </location>
</feature>
<feature type="region of interest" description="Disordered" evidence="1">
    <location>
        <begin position="404"/>
        <end position="527"/>
    </location>
</feature>
<feature type="compositionally biased region" description="Polar residues" evidence="1">
    <location>
        <begin position="551"/>
        <end position="560"/>
    </location>
</feature>
<accession>A0A1V6SSX3</accession>
<feature type="region of interest" description="Disordered" evidence="1">
    <location>
        <begin position="153"/>
        <end position="177"/>
    </location>
</feature>
<feature type="compositionally biased region" description="Low complexity" evidence="1">
    <location>
        <begin position="608"/>
        <end position="633"/>
    </location>
</feature>
<gene>
    <name evidence="2" type="ORF">PENSTE_c023G07202</name>
</gene>
<dbReference type="InterPro" id="IPR036779">
    <property type="entry name" value="LysM_dom_sf"/>
</dbReference>
<keyword evidence="3" id="KW-1185">Reference proteome</keyword>
<name>A0A1V6SSX3_9EURO</name>
<sequence>MSSQNSFTNASLSSSNPVGAATTSTSAVRSRTRRLVSFMDDDEDDTTVTKASRYTDSDTQPSSAAGLSTTLSAMDNGTMRSRGATPSPLSSRGASPLPMKHPSRGTESSLRNRNEITSLGWNGSSKAGSSRGTTDFLDSPWSSLQNLASSVLGSDIGRNSANSSAKTHTRRKPSRSDVYIRSVPKTAWGPSAPSTPEIGTGTKEERQALVQAKKREALLLADCDPVMSSSSRHKRRDSGDYFDQQPIDPDQDEEALAYIHPVAATDSITGVTIKYGCQAAIFRKANGFWPNDNIQSRKTVLLPVDACSVKGRPIRTTENLDLLSDDNEYPSDGSIAPTATTTNQSTTATDGNPPDSSDTDRNQIWKHESWVQIDGFPSPIEIGRVSRRSLGFFPRTRRKSLLYSDSEPFSDSSRDLTRTPSPAGSPQLRTPQGVLPRIRNAKDQSRPSGSNSPRSHRRQRSSIHLTGSGTGVGSLDRTSTAPGPAMDGLSKFFSQHMPYLAPPPPPQNQRRTSFGSESTVTSNASGLENIGGALEGWVRKVAARTKAGINDLQQGSPNQHTMDRGRSAGTGTGTGTWGVGGGDLIEMDDTSDGRRSPSLLGTRRPEQSISSSSSSFRPTVSSTSATSRSRVTGLGSGSGSSGFGDRDRVKDD</sequence>
<feature type="compositionally biased region" description="Polar residues" evidence="1">
    <location>
        <begin position="1"/>
        <end position="17"/>
    </location>
</feature>
<dbReference type="EMBL" id="MLKD01000023">
    <property type="protein sequence ID" value="OQE16673.1"/>
    <property type="molecule type" value="Genomic_DNA"/>
</dbReference>
<feature type="compositionally biased region" description="Polar residues" evidence="1">
    <location>
        <begin position="105"/>
        <end position="133"/>
    </location>
</feature>
<evidence type="ECO:0000313" key="2">
    <source>
        <dbReference type="EMBL" id="OQE16673.1"/>
    </source>
</evidence>
<reference evidence="3" key="1">
    <citation type="journal article" date="2017" name="Nat. Microbiol.">
        <title>Global analysis of biosynthetic gene clusters reveals vast potential of secondary metabolite production in Penicillium species.</title>
        <authorList>
            <person name="Nielsen J.C."/>
            <person name="Grijseels S."/>
            <person name="Prigent S."/>
            <person name="Ji B."/>
            <person name="Dainat J."/>
            <person name="Nielsen K.F."/>
            <person name="Frisvad J.C."/>
            <person name="Workman M."/>
            <person name="Nielsen J."/>
        </authorList>
    </citation>
    <scope>NUCLEOTIDE SEQUENCE [LARGE SCALE GENOMIC DNA]</scope>
    <source>
        <strain evidence="3">IBT 24891</strain>
    </source>
</reference>
<evidence type="ECO:0008006" key="4">
    <source>
        <dbReference type="Google" id="ProtNLM"/>
    </source>
</evidence>
<feature type="compositionally biased region" description="Polar residues" evidence="1">
    <location>
        <begin position="418"/>
        <end position="430"/>
    </location>
</feature>
<proteinExistence type="predicted"/>
<feature type="region of interest" description="Disordered" evidence="1">
    <location>
        <begin position="548"/>
        <end position="652"/>
    </location>
</feature>
<feature type="compositionally biased region" description="Polar residues" evidence="1">
    <location>
        <begin position="153"/>
        <end position="166"/>
    </location>
</feature>
<feature type="compositionally biased region" description="Low complexity" evidence="1">
    <location>
        <begin position="336"/>
        <end position="349"/>
    </location>
</feature>
<feature type="compositionally biased region" description="Gly residues" evidence="1">
    <location>
        <begin position="568"/>
        <end position="583"/>
    </location>
</feature>
<feature type="region of interest" description="Disordered" evidence="1">
    <location>
        <begin position="1"/>
        <end position="134"/>
    </location>
</feature>
<evidence type="ECO:0000313" key="3">
    <source>
        <dbReference type="Proteomes" id="UP000191285"/>
    </source>
</evidence>
<dbReference type="STRING" id="303698.A0A1V6SSX3"/>
<dbReference type="OrthoDB" id="2192830at2759"/>
<dbReference type="Gene3D" id="3.10.350.10">
    <property type="entry name" value="LysM domain"/>
    <property type="match status" value="1"/>
</dbReference>